<proteinExistence type="predicted"/>
<sequence length="73" mass="8651">MWHVCRSLGVGEMISEGKRREWQWLGQRWSRKKVVDGRRNREWMGWFCHSLLLLKTGVGAVDGLAFTKEVEEF</sequence>
<dbReference type="Proteomes" id="UP001279734">
    <property type="component" value="Unassembled WGS sequence"/>
</dbReference>
<evidence type="ECO:0000313" key="1">
    <source>
        <dbReference type="EMBL" id="GMH08739.1"/>
    </source>
</evidence>
<dbReference type="AlphaFoldDB" id="A0AAD3SD75"/>
<evidence type="ECO:0000313" key="2">
    <source>
        <dbReference type="Proteomes" id="UP001279734"/>
    </source>
</evidence>
<dbReference type="EMBL" id="BSYO01000008">
    <property type="protein sequence ID" value="GMH08739.1"/>
    <property type="molecule type" value="Genomic_DNA"/>
</dbReference>
<organism evidence="1 2">
    <name type="scientific">Nepenthes gracilis</name>
    <name type="common">Slender pitcher plant</name>
    <dbReference type="NCBI Taxonomy" id="150966"/>
    <lineage>
        <taxon>Eukaryota</taxon>
        <taxon>Viridiplantae</taxon>
        <taxon>Streptophyta</taxon>
        <taxon>Embryophyta</taxon>
        <taxon>Tracheophyta</taxon>
        <taxon>Spermatophyta</taxon>
        <taxon>Magnoliopsida</taxon>
        <taxon>eudicotyledons</taxon>
        <taxon>Gunneridae</taxon>
        <taxon>Pentapetalae</taxon>
        <taxon>Caryophyllales</taxon>
        <taxon>Nepenthaceae</taxon>
        <taxon>Nepenthes</taxon>
    </lineage>
</organism>
<protein>
    <submittedName>
        <fullName evidence="1">Uncharacterized protein</fullName>
    </submittedName>
</protein>
<gene>
    <name evidence="1" type="ORF">Nepgr_010579</name>
</gene>
<name>A0AAD3SD75_NEPGR</name>
<accession>A0AAD3SD75</accession>
<keyword evidence="2" id="KW-1185">Reference proteome</keyword>
<reference evidence="1" key="1">
    <citation type="submission" date="2023-05" db="EMBL/GenBank/DDBJ databases">
        <title>Nepenthes gracilis genome sequencing.</title>
        <authorList>
            <person name="Fukushima K."/>
        </authorList>
    </citation>
    <scope>NUCLEOTIDE SEQUENCE</scope>
    <source>
        <strain evidence="1">SING2019-196</strain>
    </source>
</reference>
<comment type="caution">
    <text evidence="1">The sequence shown here is derived from an EMBL/GenBank/DDBJ whole genome shotgun (WGS) entry which is preliminary data.</text>
</comment>